<accession>A0A6M3LK61</accession>
<reference evidence="1" key="1">
    <citation type="submission" date="2020-03" db="EMBL/GenBank/DDBJ databases">
        <title>The deep terrestrial virosphere.</title>
        <authorList>
            <person name="Holmfeldt K."/>
            <person name="Nilsson E."/>
            <person name="Simone D."/>
            <person name="Lopez-Fernandez M."/>
            <person name="Wu X."/>
            <person name="de Brujin I."/>
            <person name="Lundin D."/>
            <person name="Andersson A."/>
            <person name="Bertilsson S."/>
            <person name="Dopson M."/>
        </authorList>
    </citation>
    <scope>NUCLEOTIDE SEQUENCE</scope>
    <source>
        <strain evidence="1">MM415B03701</strain>
    </source>
</reference>
<evidence type="ECO:0000313" key="1">
    <source>
        <dbReference type="EMBL" id="QJA94913.1"/>
    </source>
</evidence>
<sequence length="272" mass="32009">MSHWHSLGEIAGLILHGLWQFILEIAPFVDPAPEHGKYPDWWVYYCTYWDWYGHRDGREVPDRHLIECWIRACWGLLGTWIEEVGRWARDEAQNAARSWVGWVQHGYASFSRWIDDVWTRLGQGMVSWAQNAIQALDWLWQRVPLPIRTGLQSWDSIWDGILGKAKLWVHGFYDNLVALGQNAWSWVQGKGQALGLWWDSARGVLDEFRANPWAFIKSKLGPAWDRLTWFESNALTFYSNLWSRYASDLSGFLADPAGWMYDRLESYIERIW</sequence>
<dbReference type="EMBL" id="MT143271">
    <property type="protein sequence ID" value="QJA94913.1"/>
    <property type="molecule type" value="Genomic_DNA"/>
</dbReference>
<proteinExistence type="predicted"/>
<dbReference type="AlphaFoldDB" id="A0A6M3LK61"/>
<organism evidence="1">
    <name type="scientific">viral metagenome</name>
    <dbReference type="NCBI Taxonomy" id="1070528"/>
    <lineage>
        <taxon>unclassified sequences</taxon>
        <taxon>metagenomes</taxon>
        <taxon>organismal metagenomes</taxon>
    </lineage>
</organism>
<protein>
    <submittedName>
        <fullName evidence="1">Uncharacterized protein</fullName>
    </submittedName>
</protein>
<gene>
    <name evidence="1" type="ORF">MM415B03701_0002</name>
</gene>
<name>A0A6M3LK61_9ZZZZ</name>